<sequence length="207" mass="24606">MSTESTSEKYQSTKGESKQVKKRCDWVQEGIHQKYHDREWGVPLHRDRKLFEFLLLDGAQAGLSWITILKRRSAYRKVFDNFNPEKISMYKKRDINSILKDDGIVRNRKKVESFVNNARRFLEVKDEFKTFDEYIWQFVDYKTKVNKFKTWSEIPPASSESKMMSKNLMSRGFTFVGPTICYAFMQSVGMVNDHTVNCFRHKEVQKK</sequence>
<dbReference type="Proteomes" id="UP000014065">
    <property type="component" value="Unassembled WGS sequence"/>
</dbReference>
<feature type="binding site" evidence="1">
    <location>
        <position position="198"/>
    </location>
    <ligand>
        <name>Zn(2+)</name>
        <dbReference type="ChEBI" id="CHEBI:29105"/>
    </ligand>
</feature>
<dbReference type="EMBL" id="AHJG01000096">
    <property type="protein sequence ID" value="EPA06168.1"/>
    <property type="molecule type" value="Genomic_DNA"/>
</dbReference>
<dbReference type="AlphaFoldDB" id="S2E606"/>
<accession>S2E606</accession>
<dbReference type="Gene3D" id="1.10.340.30">
    <property type="entry name" value="Hypothetical protein, domain 2"/>
    <property type="match status" value="1"/>
</dbReference>
<name>S2E606_9ARCH</name>
<protein>
    <submittedName>
        <fullName evidence="2">DNA-3-methyladenine glycosylase I</fullName>
        <ecNumber evidence="2">3.2.2.20</ecNumber>
    </submittedName>
</protein>
<dbReference type="InterPro" id="IPR011257">
    <property type="entry name" value="DNA_glycosylase"/>
</dbReference>
<dbReference type="PANTHER" id="PTHR30037:SF4">
    <property type="entry name" value="DNA-3-METHYLADENINE GLYCOSYLASE I"/>
    <property type="match status" value="1"/>
</dbReference>
<dbReference type="InterPro" id="IPR052891">
    <property type="entry name" value="DNA-3mA_glycosylase"/>
</dbReference>
<dbReference type="Pfam" id="PF03352">
    <property type="entry name" value="Adenine_glyco"/>
    <property type="match status" value="1"/>
</dbReference>
<evidence type="ECO:0000313" key="2">
    <source>
        <dbReference type="EMBL" id="EPA06168.1"/>
    </source>
</evidence>
<gene>
    <name evidence="2" type="primary">tag_1</name>
    <name evidence="2" type="ORF">BG20_I0811</name>
</gene>
<evidence type="ECO:0000256" key="1">
    <source>
        <dbReference type="PIRSR" id="PIRSR605019-1"/>
    </source>
</evidence>
<feature type="binding site" evidence="1">
    <location>
        <position position="24"/>
    </location>
    <ligand>
        <name>Zn(2+)</name>
        <dbReference type="ChEBI" id="CHEBI:29105"/>
    </ligand>
</feature>
<dbReference type="SUPFAM" id="SSF48150">
    <property type="entry name" value="DNA-glycosylase"/>
    <property type="match status" value="1"/>
</dbReference>
<dbReference type="GO" id="GO:0046872">
    <property type="term" value="F:metal ion binding"/>
    <property type="evidence" value="ECO:0007669"/>
    <property type="project" value="UniProtKB-KW"/>
</dbReference>
<feature type="binding site" evidence="1">
    <location>
        <position position="194"/>
    </location>
    <ligand>
        <name>Zn(2+)</name>
        <dbReference type="ChEBI" id="CHEBI:29105"/>
    </ligand>
</feature>
<dbReference type="EC" id="3.2.2.20" evidence="2"/>
<organism evidence="2 3">
    <name type="scientific">Candidatus Nitrosarchaeum limnium BG20</name>
    <dbReference type="NCBI Taxonomy" id="859192"/>
    <lineage>
        <taxon>Archaea</taxon>
        <taxon>Nitrososphaerota</taxon>
        <taxon>Nitrososphaeria</taxon>
        <taxon>Nitrosopumilales</taxon>
        <taxon>Nitrosopumilaceae</taxon>
        <taxon>Nitrosarchaeum</taxon>
    </lineage>
</organism>
<dbReference type="PANTHER" id="PTHR30037">
    <property type="entry name" value="DNA-3-METHYLADENINE GLYCOSYLASE 1"/>
    <property type="match status" value="1"/>
</dbReference>
<keyword evidence="2" id="KW-0326">Glycosidase</keyword>
<keyword evidence="3" id="KW-1185">Reference proteome</keyword>
<keyword evidence="1" id="KW-0479">Metal-binding</keyword>
<dbReference type="GO" id="GO:0006284">
    <property type="term" value="P:base-excision repair"/>
    <property type="evidence" value="ECO:0007669"/>
    <property type="project" value="InterPro"/>
</dbReference>
<dbReference type="GO" id="GO:0008725">
    <property type="term" value="F:DNA-3-methyladenine glycosylase activity"/>
    <property type="evidence" value="ECO:0007669"/>
    <property type="project" value="UniProtKB-EC"/>
</dbReference>
<reference evidence="2 3" key="1">
    <citation type="journal article" date="2012" name="J. Bacteriol.">
        <title>Genome Sequence of "Candidatus Nitrosoarchaeum limnia" BG20, a Low-Salinity Ammonia-Oxidizing Archaeon from the San Francisco Bay Estuary.</title>
        <authorList>
            <person name="Mosier A.C."/>
            <person name="Allen E.E."/>
            <person name="Kim M."/>
            <person name="Ferriera S."/>
            <person name="Francis C.A."/>
        </authorList>
    </citation>
    <scope>NUCLEOTIDE SEQUENCE [LARGE SCALE GENOMIC DNA]</scope>
    <source>
        <strain evidence="2 3">BG20</strain>
    </source>
</reference>
<feature type="binding site" evidence="1">
    <location>
        <position position="36"/>
    </location>
    <ligand>
        <name>Zn(2+)</name>
        <dbReference type="ChEBI" id="CHEBI:29105"/>
    </ligand>
</feature>
<dbReference type="InterPro" id="IPR005019">
    <property type="entry name" value="Adenine_glyco"/>
</dbReference>
<dbReference type="PATRIC" id="fig|859192.6.peg.619"/>
<comment type="caution">
    <text evidence="2">The sequence shown here is derived from an EMBL/GenBank/DDBJ whole genome shotgun (WGS) entry which is preliminary data.</text>
</comment>
<keyword evidence="2" id="KW-0378">Hydrolase</keyword>
<proteinExistence type="predicted"/>
<keyword evidence="1" id="KW-0862">Zinc</keyword>
<evidence type="ECO:0000313" key="3">
    <source>
        <dbReference type="Proteomes" id="UP000014065"/>
    </source>
</evidence>